<dbReference type="GO" id="GO:0043161">
    <property type="term" value="P:proteasome-mediated ubiquitin-dependent protein catabolic process"/>
    <property type="evidence" value="ECO:0007669"/>
    <property type="project" value="TreeGrafter"/>
</dbReference>
<comment type="pathway">
    <text evidence="1">Protein modification; protein ubiquitination.</text>
</comment>
<dbReference type="InterPro" id="IPR051628">
    <property type="entry name" value="LUBAC_E3_Ligases"/>
</dbReference>
<dbReference type="InterPro" id="IPR044066">
    <property type="entry name" value="TRIAD_supradom"/>
</dbReference>
<dbReference type="PROSITE" id="PS51873">
    <property type="entry name" value="TRIAD"/>
    <property type="match status" value="1"/>
</dbReference>
<proteinExistence type="predicted"/>
<keyword evidence="6" id="KW-0833">Ubl conjugation pathway</keyword>
<accession>A0A8S2ES02</accession>
<dbReference type="AlphaFoldDB" id="A0A8S2ES02"/>
<keyword evidence="7" id="KW-0862">Zinc</keyword>
<dbReference type="GO" id="GO:0043130">
    <property type="term" value="F:ubiquitin binding"/>
    <property type="evidence" value="ECO:0007669"/>
    <property type="project" value="TreeGrafter"/>
</dbReference>
<gene>
    <name evidence="9" type="ORF">OVA965_LOCUS27885</name>
    <name evidence="10" type="ORF">TMI583_LOCUS28635</name>
</gene>
<organism evidence="9 11">
    <name type="scientific">Didymodactylos carnosus</name>
    <dbReference type="NCBI Taxonomy" id="1234261"/>
    <lineage>
        <taxon>Eukaryota</taxon>
        <taxon>Metazoa</taxon>
        <taxon>Spiralia</taxon>
        <taxon>Gnathifera</taxon>
        <taxon>Rotifera</taxon>
        <taxon>Eurotatoria</taxon>
        <taxon>Bdelloidea</taxon>
        <taxon>Philodinida</taxon>
        <taxon>Philodinidae</taxon>
        <taxon>Didymodactylos</taxon>
    </lineage>
</organism>
<evidence type="ECO:0000256" key="1">
    <source>
        <dbReference type="ARBA" id="ARBA00004906"/>
    </source>
</evidence>
<evidence type="ECO:0000256" key="6">
    <source>
        <dbReference type="ARBA" id="ARBA00022786"/>
    </source>
</evidence>
<dbReference type="Gene3D" id="1.20.120.1750">
    <property type="match status" value="1"/>
</dbReference>
<dbReference type="CDD" id="cd20336">
    <property type="entry name" value="Rcat_RBR"/>
    <property type="match status" value="1"/>
</dbReference>
<dbReference type="Proteomes" id="UP000682733">
    <property type="component" value="Unassembled WGS sequence"/>
</dbReference>
<dbReference type="GO" id="GO:0097039">
    <property type="term" value="P:protein linear polyubiquitination"/>
    <property type="evidence" value="ECO:0007669"/>
    <property type="project" value="TreeGrafter"/>
</dbReference>
<sequence>MTSLEIPLQEPLSPPPAVTVTPDILRQHFPAVAIALADIALQADPQEPVVATATIETATQQQEQETIALMSDGNEQQEPQPQTTNVAPATPVSEKITCVTCSGEIENDQQSKYLYCSQKHFYCRTCTQNLLRLVFSEPHFHLPLKCTTCFTLIDDTIIENILESRQQDQYQSMMLTLIWSKDECLNENECLVHCPFCTYIEIHYDLTGDNEPFFLTCKHENCRKTSCLVCLHECSTDDIAEHLKCFELKDEKKLIDQAIEKGSRQQCPSCGLSGMKNDACMHMSCQKCQGYWCYFCGQEPDDSDMDGHNYDWQTVRGRCPMYLINICELDNRWPSTDYECLDYFHHHRTLAQLYDVYKQLGEEKLNRLNEQFRSLDGCGFTIDEIKEFDELIFVDYDHECQL</sequence>
<dbReference type="EMBL" id="CAJOBA010040243">
    <property type="protein sequence ID" value="CAF4091540.1"/>
    <property type="molecule type" value="Genomic_DNA"/>
</dbReference>
<dbReference type="GO" id="GO:0000151">
    <property type="term" value="C:ubiquitin ligase complex"/>
    <property type="evidence" value="ECO:0007669"/>
    <property type="project" value="TreeGrafter"/>
</dbReference>
<keyword evidence="3" id="KW-0479">Metal-binding</keyword>
<dbReference type="PANTHER" id="PTHR22770">
    <property type="entry name" value="UBIQUITIN CONJUGATING ENZYME 7 INTERACTING PROTEIN-RELATED"/>
    <property type="match status" value="1"/>
</dbReference>
<keyword evidence="5" id="KW-0863">Zinc-finger</keyword>
<keyword evidence="4" id="KW-0677">Repeat</keyword>
<dbReference type="EMBL" id="CAJNOK010018674">
    <property type="protein sequence ID" value="CAF1286517.1"/>
    <property type="molecule type" value="Genomic_DNA"/>
</dbReference>
<evidence type="ECO:0000256" key="7">
    <source>
        <dbReference type="ARBA" id="ARBA00022833"/>
    </source>
</evidence>
<evidence type="ECO:0000313" key="11">
    <source>
        <dbReference type="Proteomes" id="UP000677228"/>
    </source>
</evidence>
<reference evidence="9" key="1">
    <citation type="submission" date="2021-02" db="EMBL/GenBank/DDBJ databases">
        <authorList>
            <person name="Nowell W R."/>
        </authorList>
    </citation>
    <scope>NUCLEOTIDE SEQUENCE</scope>
</reference>
<protein>
    <recommendedName>
        <fullName evidence="8">RING-type domain-containing protein</fullName>
    </recommendedName>
</protein>
<dbReference type="Pfam" id="PF26200">
    <property type="entry name" value="Rcat_RNF216"/>
    <property type="match status" value="1"/>
</dbReference>
<keyword evidence="2" id="KW-0808">Transferase</keyword>
<feature type="domain" description="RING-type" evidence="8">
    <location>
        <begin position="94"/>
        <end position="319"/>
    </location>
</feature>
<evidence type="ECO:0000313" key="9">
    <source>
        <dbReference type="EMBL" id="CAF1286517.1"/>
    </source>
</evidence>
<dbReference type="GO" id="GO:0008270">
    <property type="term" value="F:zinc ion binding"/>
    <property type="evidence" value="ECO:0007669"/>
    <property type="project" value="UniProtKB-KW"/>
</dbReference>
<evidence type="ECO:0000256" key="2">
    <source>
        <dbReference type="ARBA" id="ARBA00022679"/>
    </source>
</evidence>
<evidence type="ECO:0000256" key="4">
    <source>
        <dbReference type="ARBA" id="ARBA00022737"/>
    </source>
</evidence>
<evidence type="ECO:0000259" key="8">
    <source>
        <dbReference type="PROSITE" id="PS51873"/>
    </source>
</evidence>
<dbReference type="GO" id="GO:0004842">
    <property type="term" value="F:ubiquitin-protein transferase activity"/>
    <property type="evidence" value="ECO:0007669"/>
    <property type="project" value="TreeGrafter"/>
</dbReference>
<dbReference type="PANTHER" id="PTHR22770:SF13">
    <property type="entry name" value="RING-TYPE DOMAIN-CONTAINING PROTEIN"/>
    <property type="match status" value="1"/>
</dbReference>
<dbReference type="Proteomes" id="UP000677228">
    <property type="component" value="Unassembled WGS sequence"/>
</dbReference>
<evidence type="ECO:0000313" key="10">
    <source>
        <dbReference type="EMBL" id="CAF4091540.1"/>
    </source>
</evidence>
<dbReference type="SUPFAM" id="SSF57850">
    <property type="entry name" value="RING/U-box"/>
    <property type="match status" value="2"/>
</dbReference>
<evidence type="ECO:0000256" key="5">
    <source>
        <dbReference type="ARBA" id="ARBA00022771"/>
    </source>
</evidence>
<name>A0A8S2ES02_9BILA</name>
<evidence type="ECO:0000256" key="3">
    <source>
        <dbReference type="ARBA" id="ARBA00022723"/>
    </source>
</evidence>
<comment type="caution">
    <text evidence="9">The sequence shown here is derived from an EMBL/GenBank/DDBJ whole genome shotgun (WGS) entry which is preliminary data.</text>
</comment>